<sequence>MSYDLFFKPRSGSLNRAAFDAHFAENPLFDIGETEVTYQNEATGTYFAFGWQDVGSTAAEGEDPESAYPIWFNLNFFRPSTFALEAAPHVTALVRAFDLVVSDPQASGMGEGDFSVEGFFAGWNAGNEWAIASIIEKHGVDEHGGLLPQSEIHRTWQWNLRKPLREAALEQRGIDRFVPTRMYARVGGRVASMIVWPDGIPFESAPTDYVLVIREELAPRSFLRPKPDRVLLRWSDLAPVIDLHGASDADGVVALTYERVPRDVATFVKKLPAQDPEIAVLSPDRVLDAEHAPPSANA</sequence>
<dbReference type="GeneID" id="81472300"/>
<dbReference type="EMBL" id="CP060731">
    <property type="protein sequence ID" value="QNN77223.1"/>
    <property type="molecule type" value="Genomic_DNA"/>
</dbReference>
<evidence type="ECO:0000313" key="2">
    <source>
        <dbReference type="Proteomes" id="UP000515838"/>
    </source>
</evidence>
<evidence type="ECO:0000313" key="1">
    <source>
        <dbReference type="EMBL" id="QNN77223.1"/>
    </source>
</evidence>
<dbReference type="Proteomes" id="UP000515838">
    <property type="component" value="Chromosome"/>
</dbReference>
<protein>
    <submittedName>
        <fullName evidence="1">Uncharacterized protein</fullName>
    </submittedName>
</protein>
<reference evidence="1 2" key="1">
    <citation type="submission" date="2020-08" db="EMBL/GenBank/DDBJ databases">
        <title>Streptomycin Non-resistant strain, P. mexicana.</title>
        <authorList>
            <person name="Ganesh-Kumar S."/>
            <person name="Zhe T."/>
            <person name="Yu Z."/>
            <person name="Min Y."/>
        </authorList>
    </citation>
    <scope>NUCLEOTIDE SEQUENCE [LARGE SCALE GENOMIC DNA]</scope>
    <source>
        <strain evidence="1 2">GTZY2</strain>
    </source>
</reference>
<proteinExistence type="predicted"/>
<organism evidence="1 2">
    <name type="scientific">Pseudoxanthomonas mexicana</name>
    <dbReference type="NCBI Taxonomy" id="128785"/>
    <lineage>
        <taxon>Bacteria</taxon>
        <taxon>Pseudomonadati</taxon>
        <taxon>Pseudomonadota</taxon>
        <taxon>Gammaproteobacteria</taxon>
        <taxon>Lysobacterales</taxon>
        <taxon>Lysobacteraceae</taxon>
        <taxon>Pseudoxanthomonas</taxon>
    </lineage>
</organism>
<dbReference type="RefSeq" id="WP_187572871.1">
    <property type="nucleotide sequence ID" value="NZ_CP060731.1"/>
</dbReference>
<name>A0A7G9TAU8_PSEMX</name>
<accession>A0A7G9TAU8</accession>
<dbReference type="AlphaFoldDB" id="A0A7G9TAU8"/>
<gene>
    <name evidence="1" type="ORF">IAE60_15035</name>
</gene>